<dbReference type="Gene3D" id="3.30.420.10">
    <property type="entry name" value="Ribonuclease H-like superfamily/Ribonuclease H"/>
    <property type="match status" value="1"/>
</dbReference>
<dbReference type="InterPro" id="IPR012337">
    <property type="entry name" value="RNaseH-like_sf"/>
</dbReference>
<evidence type="ECO:0000256" key="6">
    <source>
        <dbReference type="ARBA" id="ARBA00022695"/>
    </source>
</evidence>
<name>A0AAD7KJJ8_9AGAR</name>
<evidence type="ECO:0000259" key="19">
    <source>
        <dbReference type="Pfam" id="PF24055"/>
    </source>
</evidence>
<dbReference type="Gene3D" id="3.30.342.10">
    <property type="entry name" value="DNA Polymerase, chain B, domain 1"/>
    <property type="match status" value="1"/>
</dbReference>
<feature type="compositionally biased region" description="Acidic residues" evidence="15">
    <location>
        <begin position="404"/>
        <end position="420"/>
    </location>
</feature>
<evidence type="ECO:0000256" key="1">
    <source>
        <dbReference type="ARBA" id="ARBA00001966"/>
    </source>
</evidence>
<dbReference type="GO" id="GO:0003677">
    <property type="term" value="F:DNA binding"/>
    <property type="evidence" value="ECO:0007669"/>
    <property type="project" value="InterPro"/>
</dbReference>
<dbReference type="InterPro" id="IPR006172">
    <property type="entry name" value="DNA-dir_DNA_pol_B"/>
</dbReference>
<reference evidence="21" key="1">
    <citation type="submission" date="2023-03" db="EMBL/GenBank/DDBJ databases">
        <title>Massive genome expansion in bonnet fungi (Mycena s.s.) driven by repeated elements and novel gene families across ecological guilds.</title>
        <authorList>
            <consortium name="Lawrence Berkeley National Laboratory"/>
            <person name="Harder C.B."/>
            <person name="Miyauchi S."/>
            <person name="Viragh M."/>
            <person name="Kuo A."/>
            <person name="Thoen E."/>
            <person name="Andreopoulos B."/>
            <person name="Lu D."/>
            <person name="Skrede I."/>
            <person name="Drula E."/>
            <person name="Henrissat B."/>
            <person name="Morin E."/>
            <person name="Kohler A."/>
            <person name="Barry K."/>
            <person name="LaButti K."/>
            <person name="Morin E."/>
            <person name="Salamov A."/>
            <person name="Lipzen A."/>
            <person name="Mereny Z."/>
            <person name="Hegedus B."/>
            <person name="Baldrian P."/>
            <person name="Stursova M."/>
            <person name="Weitz H."/>
            <person name="Taylor A."/>
            <person name="Grigoriev I.V."/>
            <person name="Nagy L.G."/>
            <person name="Martin F."/>
            <person name="Kauserud H."/>
        </authorList>
    </citation>
    <scope>NUCLEOTIDE SEQUENCE</scope>
    <source>
        <strain evidence="21">CBHHK182m</strain>
    </source>
</reference>
<dbReference type="GO" id="GO:0000724">
    <property type="term" value="P:double-strand break repair via homologous recombination"/>
    <property type="evidence" value="ECO:0007669"/>
    <property type="project" value="TreeGrafter"/>
</dbReference>
<dbReference type="GO" id="GO:0005634">
    <property type="term" value="C:nucleus"/>
    <property type="evidence" value="ECO:0007669"/>
    <property type="project" value="TreeGrafter"/>
</dbReference>
<feature type="domain" description="DNA-directed DNA polymerase family B exonuclease" evidence="17">
    <location>
        <begin position="711"/>
        <end position="856"/>
    </location>
</feature>
<dbReference type="GO" id="GO:0046872">
    <property type="term" value="F:metal ion binding"/>
    <property type="evidence" value="ECO:0007669"/>
    <property type="project" value="UniProtKB-KW"/>
</dbReference>
<gene>
    <name evidence="21" type="ORF">B0H16DRAFT_1657668</name>
</gene>
<dbReference type="InterPro" id="IPR023211">
    <property type="entry name" value="DNA_pol_palm_dom_sf"/>
</dbReference>
<evidence type="ECO:0000313" key="21">
    <source>
        <dbReference type="EMBL" id="KAJ7786320.1"/>
    </source>
</evidence>
<dbReference type="Pfam" id="PF03104">
    <property type="entry name" value="DNA_pol_B_exo1"/>
    <property type="match status" value="1"/>
</dbReference>
<evidence type="ECO:0000256" key="8">
    <source>
        <dbReference type="ARBA" id="ARBA00022763"/>
    </source>
</evidence>
<dbReference type="GO" id="GO:0051536">
    <property type="term" value="F:iron-sulfur cluster binding"/>
    <property type="evidence" value="ECO:0007669"/>
    <property type="project" value="UniProtKB-KW"/>
</dbReference>
<feature type="region of interest" description="Disordered" evidence="15">
    <location>
        <begin position="265"/>
        <end position="287"/>
    </location>
</feature>
<dbReference type="SMART" id="SM00486">
    <property type="entry name" value="POLBc"/>
    <property type="match status" value="1"/>
</dbReference>
<keyword evidence="13" id="KW-0234">DNA repair</keyword>
<comment type="similarity">
    <text evidence="2">Belongs to the DNA polymerase type-B family.</text>
</comment>
<evidence type="ECO:0000259" key="18">
    <source>
        <dbReference type="Pfam" id="PF14260"/>
    </source>
</evidence>
<dbReference type="SUPFAM" id="SSF53098">
    <property type="entry name" value="Ribonuclease H-like"/>
    <property type="match status" value="1"/>
</dbReference>
<dbReference type="GO" id="GO:0042276">
    <property type="term" value="P:error-prone translesion synthesis"/>
    <property type="evidence" value="ECO:0007669"/>
    <property type="project" value="TreeGrafter"/>
</dbReference>
<feature type="compositionally biased region" description="Basic and acidic residues" evidence="15">
    <location>
        <begin position="388"/>
        <end position="403"/>
    </location>
</feature>
<dbReference type="FunFam" id="3.30.420.10:FF:000024">
    <property type="entry name" value="DNA polymerase zeta catalytic subunit"/>
    <property type="match status" value="1"/>
</dbReference>
<dbReference type="CDD" id="cd05534">
    <property type="entry name" value="POLBc_zeta"/>
    <property type="match status" value="1"/>
</dbReference>
<evidence type="ECO:0000256" key="11">
    <source>
        <dbReference type="ARBA" id="ARBA00023004"/>
    </source>
</evidence>
<dbReference type="GO" id="GO:0000166">
    <property type="term" value="F:nucleotide binding"/>
    <property type="evidence" value="ECO:0007669"/>
    <property type="project" value="InterPro"/>
</dbReference>
<dbReference type="GO" id="GO:0003887">
    <property type="term" value="F:DNA-directed DNA polymerase activity"/>
    <property type="evidence" value="ECO:0007669"/>
    <property type="project" value="UniProtKB-KW"/>
</dbReference>
<dbReference type="InterPro" id="IPR036397">
    <property type="entry name" value="RNaseH_sf"/>
</dbReference>
<keyword evidence="8" id="KW-0227">DNA damage</keyword>
<feature type="domain" description="DNA-directed DNA polymerase family B multifunctional" evidence="16">
    <location>
        <begin position="1124"/>
        <end position="1332"/>
    </location>
</feature>
<feature type="domain" description="DNA-directed DNA polymerase family B multifunctional" evidence="16">
    <location>
        <begin position="923"/>
        <end position="1120"/>
    </location>
</feature>
<evidence type="ECO:0000256" key="15">
    <source>
        <dbReference type="SAM" id="MobiDB-lite"/>
    </source>
</evidence>
<evidence type="ECO:0000313" key="22">
    <source>
        <dbReference type="Proteomes" id="UP001215598"/>
    </source>
</evidence>
<dbReference type="Pfam" id="PF00136">
    <property type="entry name" value="DNA_pol_B"/>
    <property type="match status" value="2"/>
</dbReference>
<dbReference type="Pfam" id="PF14260">
    <property type="entry name" value="zf-C4pol"/>
    <property type="match status" value="1"/>
</dbReference>
<comment type="catalytic activity">
    <reaction evidence="14">
        <text>DNA(n) + a 2'-deoxyribonucleoside 5'-triphosphate = DNA(n+1) + diphosphate</text>
        <dbReference type="Rhea" id="RHEA:22508"/>
        <dbReference type="Rhea" id="RHEA-COMP:17339"/>
        <dbReference type="Rhea" id="RHEA-COMP:17340"/>
        <dbReference type="ChEBI" id="CHEBI:33019"/>
        <dbReference type="ChEBI" id="CHEBI:61560"/>
        <dbReference type="ChEBI" id="CHEBI:173112"/>
        <dbReference type="EC" id="2.7.7.7"/>
    </reaction>
</comment>
<dbReference type="Pfam" id="PF24055">
    <property type="entry name" value="POL3_N"/>
    <property type="match status" value="1"/>
</dbReference>
<keyword evidence="5" id="KW-0808">Transferase</keyword>
<keyword evidence="12" id="KW-0411">Iron-sulfur</keyword>
<dbReference type="EMBL" id="JARKIB010000001">
    <property type="protein sequence ID" value="KAJ7786320.1"/>
    <property type="molecule type" value="Genomic_DNA"/>
</dbReference>
<dbReference type="InterPro" id="IPR006134">
    <property type="entry name" value="DNA-dir_DNA_pol_B_multi_dom"/>
</dbReference>
<dbReference type="EC" id="2.7.7.7" evidence="3"/>
<dbReference type="PANTHER" id="PTHR45812:SF1">
    <property type="entry name" value="DNA POLYMERASE ZETA CATALYTIC SUBUNIT"/>
    <property type="match status" value="1"/>
</dbReference>
<feature type="compositionally biased region" description="Polar residues" evidence="15">
    <location>
        <begin position="421"/>
        <end position="437"/>
    </location>
</feature>
<dbReference type="Gene3D" id="3.90.1600.10">
    <property type="entry name" value="Palm domain of DNA polymerase"/>
    <property type="match status" value="1"/>
</dbReference>
<keyword evidence="22" id="KW-1185">Reference proteome</keyword>
<protein>
    <recommendedName>
        <fullName evidence="4">DNA polymerase zeta catalytic subunit</fullName>
        <ecNumber evidence="3">2.7.7.7</ecNumber>
    </recommendedName>
</protein>
<dbReference type="PANTHER" id="PTHR45812">
    <property type="entry name" value="DNA POLYMERASE ZETA CATALYTIC SUBUNIT"/>
    <property type="match status" value="1"/>
</dbReference>
<dbReference type="InterPro" id="IPR006133">
    <property type="entry name" value="DNA-dir_DNA_pol_B_exonuc"/>
</dbReference>
<keyword evidence="9" id="KW-0862">Zinc</keyword>
<feature type="domain" description="C4-type zinc-finger of DNA polymerase delta" evidence="18">
    <location>
        <begin position="1377"/>
        <end position="1446"/>
    </location>
</feature>
<dbReference type="Pfam" id="PF24065">
    <property type="entry name" value="REV3_N"/>
    <property type="match status" value="1"/>
</dbReference>
<evidence type="ECO:0000259" key="17">
    <source>
        <dbReference type="Pfam" id="PF03104"/>
    </source>
</evidence>
<evidence type="ECO:0000256" key="3">
    <source>
        <dbReference type="ARBA" id="ARBA00012417"/>
    </source>
</evidence>
<keyword evidence="6" id="KW-0548">Nucleotidyltransferase</keyword>
<evidence type="ECO:0000256" key="5">
    <source>
        <dbReference type="ARBA" id="ARBA00022679"/>
    </source>
</evidence>
<evidence type="ECO:0000256" key="12">
    <source>
        <dbReference type="ARBA" id="ARBA00023014"/>
    </source>
</evidence>
<feature type="domain" description="DNA polymerase zeta catalytic subunit N-terminal" evidence="20">
    <location>
        <begin position="7"/>
        <end position="52"/>
    </location>
</feature>
<evidence type="ECO:0000256" key="4">
    <source>
        <dbReference type="ARBA" id="ARBA00021589"/>
    </source>
</evidence>
<evidence type="ECO:0000256" key="2">
    <source>
        <dbReference type="ARBA" id="ARBA00005755"/>
    </source>
</evidence>
<feature type="domain" description="DNA polymerase delta/zeta catalytic subunit N-terminal" evidence="19">
    <location>
        <begin position="53"/>
        <end position="133"/>
    </location>
</feature>
<evidence type="ECO:0000256" key="9">
    <source>
        <dbReference type="ARBA" id="ARBA00022833"/>
    </source>
</evidence>
<dbReference type="FunFam" id="1.10.132.60:FF:000007">
    <property type="entry name" value="DNA polymerase"/>
    <property type="match status" value="1"/>
</dbReference>
<comment type="cofactor">
    <cofactor evidence="1">
        <name>[4Fe-4S] cluster</name>
        <dbReference type="ChEBI" id="CHEBI:49883"/>
    </cofactor>
</comment>
<keyword evidence="7" id="KW-0479">Metal-binding</keyword>
<dbReference type="Gene3D" id="1.10.132.60">
    <property type="entry name" value="DNA polymerase family B, C-terminal domain"/>
    <property type="match status" value="1"/>
</dbReference>
<dbReference type="GO" id="GO:0016035">
    <property type="term" value="C:zeta DNA polymerase complex"/>
    <property type="evidence" value="ECO:0007669"/>
    <property type="project" value="InterPro"/>
</dbReference>
<feature type="region of interest" description="Disordered" evidence="15">
    <location>
        <begin position="386"/>
        <end position="518"/>
    </location>
</feature>
<keyword evidence="10" id="KW-0239">DNA-directed DNA polymerase</keyword>
<proteinExistence type="inferred from homology"/>
<dbReference type="Proteomes" id="UP001215598">
    <property type="component" value="Unassembled WGS sequence"/>
</dbReference>
<evidence type="ECO:0000259" key="16">
    <source>
        <dbReference type="Pfam" id="PF00136"/>
    </source>
</evidence>
<accession>A0AAD7KJJ8</accession>
<comment type="caution">
    <text evidence="21">The sequence shown here is derived from an EMBL/GenBank/DDBJ whole genome shotgun (WGS) entry which is preliminary data.</text>
</comment>
<organism evidence="21 22">
    <name type="scientific">Mycena metata</name>
    <dbReference type="NCBI Taxonomy" id="1033252"/>
    <lineage>
        <taxon>Eukaryota</taxon>
        <taxon>Fungi</taxon>
        <taxon>Dikarya</taxon>
        <taxon>Basidiomycota</taxon>
        <taxon>Agaricomycotina</taxon>
        <taxon>Agaricomycetes</taxon>
        <taxon>Agaricomycetidae</taxon>
        <taxon>Agaricales</taxon>
        <taxon>Marasmiineae</taxon>
        <taxon>Mycenaceae</taxon>
        <taxon>Mycena</taxon>
    </lineage>
</organism>
<dbReference type="InterPro" id="IPR043502">
    <property type="entry name" value="DNA/RNA_pol_sf"/>
</dbReference>
<evidence type="ECO:0000256" key="13">
    <source>
        <dbReference type="ARBA" id="ARBA00023204"/>
    </source>
</evidence>
<dbReference type="CDD" id="cd05778">
    <property type="entry name" value="DNA_polB_zeta_exo"/>
    <property type="match status" value="1"/>
</dbReference>
<dbReference type="InterPro" id="IPR030559">
    <property type="entry name" value="PolZ_Rev3"/>
</dbReference>
<feature type="compositionally biased region" description="Polar residues" evidence="15">
    <location>
        <begin position="489"/>
        <end position="499"/>
    </location>
</feature>
<sequence>MAPQPVLQVQINQIDHYLAPPGPLDNSDLPSVPVIRIYGSSSDDRKCCVHVHQVYPYFFVEYDGKLRRRSVNRYITKLTHSLNHAIALSLKKDISYKPQYVRDITLVKGIHFYGFHSSYSPFLKVYLANPALLNRAVTILRSGTVMGTHFRIFESHLSFALQFMADFGLYGCGNLNLSDVFQRGREGGDDEVSTSMSQSVFQPSPYFCQTRMPLEVDAAAFHILNRLQVTARNLHHKLTIPAPVLPPEPLVLSVRELWEDERNRRRARGLNPSPEMPVDPSESSRTSHGEWVGEARWWEGIRRRMEDEREIIPPPESQNDWERWVMTTFESIEALWPEPWKTWKPTISVDQPEGDTESVVDEQELRDEDIEVEVDDSLFSQEHMSQLVEHEAEWEKSLDHDLPEENSEDVDGDLLPEDETPPTSTSAEDVFTSNVPSSPAEPQMKLSSPPNLDSVADFQDPVTPTRSGKTGELQLMPDSPSDSPRSEQDNLPSANSRNLSDIIIPPPSKKRRIDSIEPSESLHSARLASRRVMNINTQHLKTVNLNRYVYALAPPSASELLETAEDSGIPRKIYRKPFYSNEYDVSGKSREYGGFVYKVKGNENSLNHLDEWEEHDPLSSTNTISNLMPYSNGWEYSGSPPSVRQIKLFLASEETSPPSKKTQIDGPTQANIYGLKTTPRVAPAVSFREKQGMTVLALEVFAPSPKAPVPEVDKISAVFFSFQGVDPSTSCSGTVVVDTPSVRKLISKTNDVVIVRTELELLNHIVDVVVDLDPDIVVGWEIQAASWGYLTARGWDYGMDIADLISRAPSTNRHGGTDQWGMRKTSTFKVCGRHVLNLWRVMRVEVTLNIYTFENVVFHVLSRRTPRYGPATLSEWYRDSIPAHTFTVLRYFSSRTSMMLEVLEEAEVVTKTAEFARVFGVDFFSVISRGSQFKVESFMFRIAKPESFVLLSPSKHDVGRQNAAEAMPLIMEPLSTFYTDPVVVLDFQSLYPSIMIAYNYCYSTFLGRIHEFQGRQKFGVTDLDLPPGRVETLHEHINVSPTGMMFVKPEVRKGLLARMLIELLETRVMVKQAMKGVKNDKALRKILDARQLGLKFIANVTYGYTSATFSGRMPAVEIADRHLPGKTKDQAFRIGHEMADTITSSNPPPIKLKFEKVYLPSVLLAKKRYVGFKYESPDDKEPVFDAKGIETVRRDGVLAQKKMTETCLKILFRTQDLSEVKKYCYSSWQKLLEGKASVEDFIFAKEVKLGTYSDKGPPPPGAMLAARQAVTENTEPQYSERVPYVICRGPPDARLVERVEAPLDVLRNRNMHLDAHYYISRVLIPPLDRIFSLTGCDVRQWYKDMPMAKSLDIELRSPTKEDVEGNYIHGHFVSRQCFACGEPSDEDICDDCYLNTQSTMAGILSKMKKGERRLVDTHRICASCTQTAPTEPFRCESLDCSWLYARIRAEDKLDFLAALAHTLAPNRVDPPPENMAQ</sequence>
<evidence type="ECO:0000259" key="20">
    <source>
        <dbReference type="Pfam" id="PF24065"/>
    </source>
</evidence>
<dbReference type="InterPro" id="IPR042087">
    <property type="entry name" value="DNA_pol_B_thumb"/>
</dbReference>
<keyword evidence="11" id="KW-0408">Iron</keyword>
<evidence type="ECO:0000256" key="10">
    <source>
        <dbReference type="ARBA" id="ARBA00022932"/>
    </source>
</evidence>
<evidence type="ECO:0000256" key="14">
    <source>
        <dbReference type="ARBA" id="ARBA00049244"/>
    </source>
</evidence>
<dbReference type="InterPro" id="IPR056435">
    <property type="entry name" value="DPOD/Z_N"/>
</dbReference>
<dbReference type="InterPro" id="IPR025687">
    <property type="entry name" value="Znf-C4pol"/>
</dbReference>
<dbReference type="InterPro" id="IPR056447">
    <property type="entry name" value="REV3_N"/>
</dbReference>
<dbReference type="SUPFAM" id="SSF56672">
    <property type="entry name" value="DNA/RNA polymerases"/>
    <property type="match status" value="1"/>
</dbReference>
<evidence type="ECO:0000256" key="7">
    <source>
        <dbReference type="ARBA" id="ARBA00022723"/>
    </source>
</evidence>